<dbReference type="NCBIfam" id="NF041917">
    <property type="entry name" value="HP0729_fam"/>
    <property type="match status" value="1"/>
</dbReference>
<dbReference type="Proteomes" id="UP000256379">
    <property type="component" value="Unassembled WGS sequence"/>
</dbReference>
<dbReference type="EMBL" id="NXLQ01000006">
    <property type="protein sequence ID" value="RDU66272.1"/>
    <property type="molecule type" value="Genomic_DNA"/>
</dbReference>
<dbReference type="InterPro" id="IPR049682">
    <property type="entry name" value="HP0729-like"/>
</dbReference>
<proteinExistence type="predicted"/>
<protein>
    <submittedName>
        <fullName evidence="1">ATP-binding protein</fullName>
    </submittedName>
</protein>
<dbReference type="RefSeq" id="WP_115542832.1">
    <property type="nucleotide sequence ID" value="NZ_NXLQ01000006.1"/>
</dbReference>
<dbReference type="GO" id="GO:0005524">
    <property type="term" value="F:ATP binding"/>
    <property type="evidence" value="ECO:0007669"/>
    <property type="project" value="UniProtKB-KW"/>
</dbReference>
<gene>
    <name evidence="1" type="ORF">CQA53_04430</name>
</gene>
<keyword evidence="1" id="KW-0067">ATP-binding</keyword>
<evidence type="ECO:0000313" key="2">
    <source>
        <dbReference type="Proteomes" id="UP000256379"/>
    </source>
</evidence>
<comment type="caution">
    <text evidence="1">The sequence shown here is derived from an EMBL/GenBank/DDBJ whole genome shotgun (WGS) entry which is preliminary data.</text>
</comment>
<keyword evidence="2" id="KW-1185">Reference proteome</keyword>
<name>A0A3D8IM61_9HELI</name>
<sequence length="369" mass="43383">MANLFILYNPYYQNNVIEEHLKILNEKGKVAFGKVRSKLKDKAHNTQDELDRIYLEVSKDNPLQLFLSDYCNLFVAKVVSVISEDSHSIAPPYYAQKGLEVTQWFIITDMRELVRNDFKTLRDNFLANFITPSFGNHTYALYGNSYDYPLIIAMKQKFNYFDDNLLHYRDVYKSDEYLAIKANIITYSFGEKFIHSMHPNTLDNLISAEIEYQANKQNPLYDFSSVIVKYSKSVEAEVFLLIRTLFEFLVSKDENLLDISYEIQGKRYSLDNLFIQKANYGTYKYLLRNTQISESIQAHCPHHMVGYFQKRFSYHINLIQNVRNESVHEKPATWQEAQDMRDSILGLSTESIIIGFVKKRCELAYFYQK</sequence>
<accession>A0A3D8IM61</accession>
<reference evidence="1 2" key="1">
    <citation type="submission" date="2018-04" db="EMBL/GenBank/DDBJ databases">
        <title>Novel Campyloabacter and Helicobacter Species and Strains.</title>
        <authorList>
            <person name="Mannion A.J."/>
            <person name="Shen Z."/>
            <person name="Fox J.G."/>
        </authorList>
    </citation>
    <scope>NUCLEOTIDE SEQUENCE [LARGE SCALE GENOMIC DNA]</scope>
    <source>
        <strain evidence="1 2">MIT 17-337</strain>
    </source>
</reference>
<keyword evidence="1" id="KW-0547">Nucleotide-binding</keyword>
<organism evidence="1 2">
    <name type="scientific">Helicobacter didelphidarum</name>
    <dbReference type="NCBI Taxonomy" id="2040648"/>
    <lineage>
        <taxon>Bacteria</taxon>
        <taxon>Pseudomonadati</taxon>
        <taxon>Campylobacterota</taxon>
        <taxon>Epsilonproteobacteria</taxon>
        <taxon>Campylobacterales</taxon>
        <taxon>Helicobacteraceae</taxon>
        <taxon>Helicobacter</taxon>
    </lineage>
</organism>
<dbReference type="OrthoDB" id="5329940at2"/>
<dbReference type="AlphaFoldDB" id="A0A3D8IM61"/>
<evidence type="ECO:0000313" key="1">
    <source>
        <dbReference type="EMBL" id="RDU66272.1"/>
    </source>
</evidence>